<dbReference type="InterPro" id="IPR008949">
    <property type="entry name" value="Isoprenoid_synthase_dom_sf"/>
</dbReference>
<comment type="cofactor">
    <cofactor evidence="2">
        <name>Mg(2+)</name>
        <dbReference type="ChEBI" id="CHEBI:18420"/>
    </cofactor>
</comment>
<dbReference type="EC" id="4.2.3.-" evidence="2"/>
<protein>
    <recommendedName>
        <fullName evidence="2">Terpene synthase</fullName>
        <ecNumber evidence="2">4.2.3.-</ecNumber>
    </recommendedName>
</protein>
<proteinExistence type="inferred from homology"/>
<comment type="similarity">
    <text evidence="2">Belongs to the terpene synthase family.</text>
</comment>
<dbReference type="SUPFAM" id="SSF48576">
    <property type="entry name" value="Terpenoid synthases"/>
    <property type="match status" value="1"/>
</dbReference>
<evidence type="ECO:0000313" key="3">
    <source>
        <dbReference type="EMBL" id="MBO4206256.1"/>
    </source>
</evidence>
<sequence length="313" mass="35107">MGVEQLLVPCPFPDRSHPAADQAAGYVRTVAAEVGLAGAASATVVHSIALADAAAMTYPDAELDRLRVATLWIAFLVLFDDAWSDLLVVEGDWREQVRAAHHRIHRVLDGAGTGDDPLARLLARILDDIAVTAPDWDSSRLRTEIRRYLAATVWELEMRAANRIPDLHAYLPMRRVFSTMTVQRELDYYVCRLDLPEPVRHHPCLELVDLAVADYGCLANDLYSFDSERQHGITSNAITVLQHQYGWDVPTSVAQVQRMAAAALATFQQVSDDPPRFGLPDSDELRRYLDHYEAFMSAAARWPARSARYRTER</sequence>
<dbReference type="PANTHER" id="PTHR35201">
    <property type="entry name" value="TERPENE SYNTHASE"/>
    <property type="match status" value="1"/>
</dbReference>
<dbReference type="EMBL" id="WVUH01000059">
    <property type="protein sequence ID" value="MBO4206256.1"/>
    <property type="molecule type" value="Genomic_DNA"/>
</dbReference>
<organism evidence="3 4">
    <name type="scientific">Micromonospora echinofusca</name>
    <dbReference type="NCBI Taxonomy" id="47858"/>
    <lineage>
        <taxon>Bacteria</taxon>
        <taxon>Bacillati</taxon>
        <taxon>Actinomycetota</taxon>
        <taxon>Actinomycetes</taxon>
        <taxon>Micromonosporales</taxon>
        <taxon>Micromonosporaceae</taxon>
        <taxon>Micromonospora</taxon>
    </lineage>
</organism>
<comment type="caution">
    <text evidence="3">The sequence shown here is derived from an EMBL/GenBank/DDBJ whole genome shotgun (WGS) entry which is preliminary data.</text>
</comment>
<name>A0ABS3VP40_MICEH</name>
<dbReference type="Gene3D" id="1.10.600.10">
    <property type="entry name" value="Farnesyl Diphosphate Synthase"/>
    <property type="match status" value="1"/>
</dbReference>
<dbReference type="InterPro" id="IPR034686">
    <property type="entry name" value="Terpene_cyclase-like_2"/>
</dbReference>
<accession>A0ABS3VP40</accession>
<evidence type="ECO:0000256" key="1">
    <source>
        <dbReference type="ARBA" id="ARBA00023239"/>
    </source>
</evidence>
<evidence type="ECO:0000256" key="2">
    <source>
        <dbReference type="RuleBase" id="RU366034"/>
    </source>
</evidence>
<dbReference type="PANTHER" id="PTHR35201:SF4">
    <property type="entry name" value="BETA-PINACENE SYNTHASE-RELATED"/>
    <property type="match status" value="1"/>
</dbReference>
<keyword evidence="4" id="KW-1185">Reference proteome</keyword>
<keyword evidence="1 2" id="KW-0456">Lyase</keyword>
<keyword evidence="2" id="KW-0479">Metal-binding</keyword>
<reference evidence="3 4" key="1">
    <citation type="submission" date="2019-12" db="EMBL/GenBank/DDBJ databases">
        <title>Whole genome sequencing of endophytic Actinobacterium Micromonospora sp. MPMI6T.</title>
        <authorList>
            <person name="Evv R."/>
            <person name="Podile A.R."/>
        </authorList>
    </citation>
    <scope>NUCLEOTIDE SEQUENCE [LARGE SCALE GENOMIC DNA]</scope>
    <source>
        <strain evidence="3 4">MPMI6</strain>
    </source>
</reference>
<keyword evidence="2" id="KW-0460">Magnesium</keyword>
<dbReference type="SFLD" id="SFLDG01020">
    <property type="entry name" value="Terpene_Cyclase_Like_2"/>
    <property type="match status" value="1"/>
</dbReference>
<gene>
    <name evidence="3" type="ORF">GSF22_09585</name>
</gene>
<evidence type="ECO:0000313" key="4">
    <source>
        <dbReference type="Proteomes" id="UP000823521"/>
    </source>
</evidence>
<dbReference type="Proteomes" id="UP000823521">
    <property type="component" value="Unassembled WGS sequence"/>
</dbReference>
<dbReference type="Pfam" id="PF19086">
    <property type="entry name" value="Terpene_syn_C_2"/>
    <property type="match status" value="1"/>
</dbReference>
<dbReference type="SFLD" id="SFLDS00005">
    <property type="entry name" value="Isoprenoid_Synthase_Type_I"/>
    <property type="match status" value="1"/>
</dbReference>
<dbReference type="RefSeq" id="WP_208813030.1">
    <property type="nucleotide sequence ID" value="NZ_WVUH01000059.1"/>
</dbReference>